<keyword evidence="3 5" id="KW-1133">Transmembrane helix</keyword>
<evidence type="ECO:0000256" key="2">
    <source>
        <dbReference type="ARBA" id="ARBA00022692"/>
    </source>
</evidence>
<protein>
    <recommendedName>
        <fullName evidence="8">Sugar phosphate transporter domain-containing protein</fullName>
    </recommendedName>
</protein>
<dbReference type="PANTHER" id="PTHR11132">
    <property type="entry name" value="SOLUTE CARRIER FAMILY 35"/>
    <property type="match status" value="1"/>
</dbReference>
<dbReference type="RefSeq" id="XP_002958448.1">
    <property type="nucleotide sequence ID" value="XM_002958402.1"/>
</dbReference>
<keyword evidence="2 5" id="KW-0812">Transmembrane</keyword>
<keyword evidence="4 5" id="KW-0472">Membrane</keyword>
<feature type="transmembrane region" description="Helical" evidence="5">
    <location>
        <begin position="76"/>
        <end position="95"/>
    </location>
</feature>
<dbReference type="InterPro" id="IPR050186">
    <property type="entry name" value="TPT_transporter"/>
</dbReference>
<dbReference type="InParanoid" id="D8UIG3"/>
<organism evidence="7">
    <name type="scientific">Volvox carteri f. nagariensis</name>
    <dbReference type="NCBI Taxonomy" id="3068"/>
    <lineage>
        <taxon>Eukaryota</taxon>
        <taxon>Viridiplantae</taxon>
        <taxon>Chlorophyta</taxon>
        <taxon>core chlorophytes</taxon>
        <taxon>Chlorophyceae</taxon>
        <taxon>CS clade</taxon>
        <taxon>Chlamydomonadales</taxon>
        <taxon>Volvocaceae</taxon>
        <taxon>Volvox</taxon>
    </lineage>
</organism>
<name>D8UIG3_VOLCA</name>
<evidence type="ECO:0008006" key="8">
    <source>
        <dbReference type="Google" id="ProtNLM"/>
    </source>
</evidence>
<gene>
    <name evidence="6" type="ORF">VOLCADRAFT_99715</name>
</gene>
<evidence type="ECO:0000256" key="4">
    <source>
        <dbReference type="ARBA" id="ARBA00023136"/>
    </source>
</evidence>
<dbReference type="GO" id="GO:0016020">
    <property type="term" value="C:membrane"/>
    <property type="evidence" value="ECO:0007669"/>
    <property type="project" value="UniProtKB-SubCell"/>
</dbReference>
<proteinExistence type="predicted"/>
<dbReference type="AlphaFoldDB" id="D8UIG3"/>
<comment type="subcellular location">
    <subcellularLocation>
        <location evidence="1">Membrane</location>
        <topology evidence="1">Multi-pass membrane protein</topology>
    </subcellularLocation>
</comment>
<reference evidence="6 7" key="1">
    <citation type="journal article" date="2010" name="Science">
        <title>Genomic analysis of organismal complexity in the multicellular green alga Volvox carteri.</title>
        <authorList>
            <person name="Prochnik S.E."/>
            <person name="Umen J."/>
            <person name="Nedelcu A.M."/>
            <person name="Hallmann A."/>
            <person name="Miller S.M."/>
            <person name="Nishii I."/>
            <person name="Ferris P."/>
            <person name="Kuo A."/>
            <person name="Mitros T."/>
            <person name="Fritz-Laylin L.K."/>
            <person name="Hellsten U."/>
            <person name="Chapman J."/>
            <person name="Simakov O."/>
            <person name="Rensing S.A."/>
            <person name="Terry A."/>
            <person name="Pangilinan J."/>
            <person name="Kapitonov V."/>
            <person name="Jurka J."/>
            <person name="Salamov A."/>
            <person name="Shapiro H."/>
            <person name="Schmutz J."/>
            <person name="Grimwood J."/>
            <person name="Lindquist E."/>
            <person name="Lucas S."/>
            <person name="Grigoriev I.V."/>
            <person name="Schmitt R."/>
            <person name="Kirk D."/>
            <person name="Rokhsar D.S."/>
        </authorList>
    </citation>
    <scope>NUCLEOTIDE SEQUENCE [LARGE SCALE GENOMIC DNA]</scope>
    <source>
        <strain evidence="7">f. Nagariensis / Eve</strain>
    </source>
</reference>
<evidence type="ECO:0000256" key="5">
    <source>
        <dbReference type="SAM" id="Phobius"/>
    </source>
</evidence>
<dbReference type="OrthoDB" id="539773at2759"/>
<evidence type="ECO:0000313" key="6">
    <source>
        <dbReference type="EMBL" id="EFJ40448.1"/>
    </source>
</evidence>
<dbReference type="KEGG" id="vcn:VOLCADRAFT_99715"/>
<accession>D8UIG3</accession>
<dbReference type="GeneID" id="9627930"/>
<dbReference type="Proteomes" id="UP000001058">
    <property type="component" value="Unassembled WGS sequence"/>
</dbReference>
<evidence type="ECO:0000256" key="3">
    <source>
        <dbReference type="ARBA" id="ARBA00022989"/>
    </source>
</evidence>
<keyword evidence="7" id="KW-1185">Reference proteome</keyword>
<evidence type="ECO:0000256" key="1">
    <source>
        <dbReference type="ARBA" id="ARBA00004141"/>
    </source>
</evidence>
<sequence length="199" mass="21598">MQRTKRFNYALPAMTSRYYLTRVLPTGFFMALTFQTGNMGYLYLTVAFVQMLKASYLEWPKLLRQQHYLVVPLHPYSFAAAACCGFLVNLLAIVVIKLASSLTLKVLGTVKDAALVSIGILFLRERVTALQLVGYTVSMVGFVSYNMIKAAQQQHASQPKGEGALGGLGVGSGGNGSGAVRSLLPYYTINANAASSKVR</sequence>
<evidence type="ECO:0000313" key="7">
    <source>
        <dbReference type="Proteomes" id="UP000001058"/>
    </source>
</evidence>
<dbReference type="EMBL" id="GL378415">
    <property type="protein sequence ID" value="EFJ40448.1"/>
    <property type="molecule type" value="Genomic_DNA"/>
</dbReference>